<evidence type="ECO:0000256" key="2">
    <source>
        <dbReference type="ARBA" id="ARBA00012438"/>
    </source>
</evidence>
<keyword evidence="4" id="KW-0808">Transferase</keyword>
<dbReference type="InterPro" id="IPR003594">
    <property type="entry name" value="HATPase_dom"/>
</dbReference>
<dbReference type="SMART" id="SM00387">
    <property type="entry name" value="HATPase_c"/>
    <property type="match status" value="1"/>
</dbReference>
<dbReference type="PANTHER" id="PTHR45453:SF1">
    <property type="entry name" value="PHOSPHATE REGULON SENSOR PROTEIN PHOR"/>
    <property type="match status" value="1"/>
</dbReference>
<dbReference type="CDD" id="cd00082">
    <property type="entry name" value="HisKA"/>
    <property type="match status" value="1"/>
</dbReference>
<reference evidence="9 10" key="1">
    <citation type="submission" date="2017-02" db="EMBL/GenBank/DDBJ databases">
        <authorList>
            <person name="Peterson S.W."/>
        </authorList>
    </citation>
    <scope>NUCLEOTIDE SEQUENCE [LARGE SCALE GENOMIC DNA]</scope>
    <source>
        <strain evidence="9 10">DSM 22335</strain>
    </source>
</reference>
<keyword evidence="10" id="KW-1185">Reference proteome</keyword>
<dbReference type="InterPro" id="IPR003661">
    <property type="entry name" value="HisK_dim/P_dom"/>
</dbReference>
<dbReference type="GO" id="GO:0016036">
    <property type="term" value="P:cellular response to phosphate starvation"/>
    <property type="evidence" value="ECO:0007669"/>
    <property type="project" value="TreeGrafter"/>
</dbReference>
<dbReference type="InterPro" id="IPR005467">
    <property type="entry name" value="His_kinase_dom"/>
</dbReference>
<dbReference type="Pfam" id="PF00512">
    <property type="entry name" value="HisKA"/>
    <property type="match status" value="1"/>
</dbReference>
<dbReference type="GO" id="GO:0005886">
    <property type="term" value="C:plasma membrane"/>
    <property type="evidence" value="ECO:0007669"/>
    <property type="project" value="TreeGrafter"/>
</dbReference>
<evidence type="ECO:0000256" key="6">
    <source>
        <dbReference type="ARBA" id="ARBA00023012"/>
    </source>
</evidence>
<dbReference type="PROSITE" id="PS50109">
    <property type="entry name" value="HIS_KIN"/>
    <property type="match status" value="1"/>
</dbReference>
<dbReference type="SUPFAM" id="SSF55874">
    <property type="entry name" value="ATPase domain of HSP90 chaperone/DNA topoisomerase II/histidine kinase"/>
    <property type="match status" value="1"/>
</dbReference>
<evidence type="ECO:0000256" key="7">
    <source>
        <dbReference type="SAM" id="Phobius"/>
    </source>
</evidence>
<sequence>MTKNLRVLLAICLIAIAGVIVLQYAWIRSYYKTTRFNFEREVNMVFEDAVKKEFQLRCDTIERLLVLQLMDTSAFRIHSKYNASLKTMVQVITNAKNNKDQTSFSTSELPDSLRAEDTAYRRKIALRYAKNLRSEDLEKHIVYYRTQNLGEFLNEKVRRYGFDTSRLRTVLSQYLLQHHIRSSFHFYTSKNDSTVHYASLPDSLSGKGVVITRSSPTYKWWSPEEQYVRAVFPNPVGYVLSQMKWILGGALLLILLVAWCIGMLIIALLREKRLSLIKNDFISNITHELKTPVATISAAIESLQGNNLEKEKSDRYLSHARNGTEKLSMLIDHILDISFYEKNSIAVHPEKIMISNAIQTIADDFITTSGKPVSYKYSGDPDNDALIADRQLFMQAVCNVIDNAIKYSGDTADLWVRCYKDDQYIHIAFTDKGMGIDAQSLPHVFEKFYREPRKEHAVKGYGLGLNYVQAILKAHNGKVAVISTKGKGTTVTLSWPLQ</sequence>
<dbReference type="Gene3D" id="3.30.565.10">
    <property type="entry name" value="Histidine kinase-like ATPase, C-terminal domain"/>
    <property type="match status" value="1"/>
</dbReference>
<dbReference type="Pfam" id="PF02518">
    <property type="entry name" value="HATPase_c"/>
    <property type="match status" value="1"/>
</dbReference>
<dbReference type="Proteomes" id="UP000190888">
    <property type="component" value="Unassembled WGS sequence"/>
</dbReference>
<dbReference type="GO" id="GO:0000155">
    <property type="term" value="F:phosphorelay sensor kinase activity"/>
    <property type="evidence" value="ECO:0007669"/>
    <property type="project" value="InterPro"/>
</dbReference>
<evidence type="ECO:0000256" key="4">
    <source>
        <dbReference type="ARBA" id="ARBA00022679"/>
    </source>
</evidence>
<proteinExistence type="predicted"/>
<evidence type="ECO:0000313" key="10">
    <source>
        <dbReference type="Proteomes" id="UP000190888"/>
    </source>
</evidence>
<dbReference type="OrthoDB" id="9804645at2"/>
<keyword evidence="5 9" id="KW-0418">Kinase</keyword>
<dbReference type="RefSeq" id="WP_078830595.1">
    <property type="nucleotide sequence ID" value="NZ_FUWH01000003.1"/>
</dbReference>
<protein>
    <recommendedName>
        <fullName evidence="2">histidine kinase</fullName>
        <ecNumber evidence="2">2.7.13.3</ecNumber>
    </recommendedName>
</protein>
<comment type="catalytic activity">
    <reaction evidence="1">
        <text>ATP + protein L-histidine = ADP + protein N-phospho-L-histidine.</text>
        <dbReference type="EC" id="2.7.13.3"/>
    </reaction>
</comment>
<gene>
    <name evidence="9" type="ORF">SAMN04488132_10391</name>
</gene>
<dbReference type="SUPFAM" id="SSF47384">
    <property type="entry name" value="Homodimeric domain of signal transducing histidine kinase"/>
    <property type="match status" value="1"/>
</dbReference>
<feature type="transmembrane region" description="Helical" evidence="7">
    <location>
        <begin position="245"/>
        <end position="269"/>
    </location>
</feature>
<dbReference type="Gene3D" id="1.10.287.130">
    <property type="match status" value="1"/>
</dbReference>
<evidence type="ECO:0000313" key="9">
    <source>
        <dbReference type="EMBL" id="SJZ60472.1"/>
    </source>
</evidence>
<feature type="transmembrane region" description="Helical" evidence="7">
    <location>
        <begin position="7"/>
        <end position="27"/>
    </location>
</feature>
<accession>A0A1T4M0M8</accession>
<keyword evidence="3" id="KW-0597">Phosphoprotein</keyword>
<keyword evidence="6" id="KW-0902">Two-component regulatory system</keyword>
<feature type="domain" description="Histidine kinase" evidence="8">
    <location>
        <begin position="284"/>
        <end position="498"/>
    </location>
</feature>
<dbReference type="GO" id="GO:0004721">
    <property type="term" value="F:phosphoprotein phosphatase activity"/>
    <property type="evidence" value="ECO:0007669"/>
    <property type="project" value="TreeGrafter"/>
</dbReference>
<evidence type="ECO:0000256" key="3">
    <source>
        <dbReference type="ARBA" id="ARBA00022553"/>
    </source>
</evidence>
<keyword evidence="7" id="KW-0812">Transmembrane</keyword>
<name>A0A1T4M0M8_9BACT</name>
<keyword evidence="7" id="KW-1133">Transmembrane helix</keyword>
<dbReference type="EC" id="2.7.13.3" evidence="2"/>
<dbReference type="EMBL" id="FUWH01000003">
    <property type="protein sequence ID" value="SJZ60472.1"/>
    <property type="molecule type" value="Genomic_DNA"/>
</dbReference>
<dbReference type="PRINTS" id="PR00344">
    <property type="entry name" value="BCTRLSENSOR"/>
</dbReference>
<dbReference type="AlphaFoldDB" id="A0A1T4M0M8"/>
<evidence type="ECO:0000256" key="1">
    <source>
        <dbReference type="ARBA" id="ARBA00000085"/>
    </source>
</evidence>
<dbReference type="STRING" id="413434.SAMN04488132_10391"/>
<dbReference type="InterPro" id="IPR004358">
    <property type="entry name" value="Sig_transdc_His_kin-like_C"/>
</dbReference>
<keyword evidence="7" id="KW-0472">Membrane</keyword>
<evidence type="ECO:0000256" key="5">
    <source>
        <dbReference type="ARBA" id="ARBA00022777"/>
    </source>
</evidence>
<organism evidence="9 10">
    <name type="scientific">Sediminibacterium ginsengisoli</name>
    <dbReference type="NCBI Taxonomy" id="413434"/>
    <lineage>
        <taxon>Bacteria</taxon>
        <taxon>Pseudomonadati</taxon>
        <taxon>Bacteroidota</taxon>
        <taxon>Chitinophagia</taxon>
        <taxon>Chitinophagales</taxon>
        <taxon>Chitinophagaceae</taxon>
        <taxon>Sediminibacterium</taxon>
    </lineage>
</organism>
<dbReference type="SMART" id="SM00388">
    <property type="entry name" value="HisKA"/>
    <property type="match status" value="1"/>
</dbReference>
<dbReference type="InterPro" id="IPR036890">
    <property type="entry name" value="HATPase_C_sf"/>
</dbReference>
<evidence type="ECO:0000259" key="8">
    <source>
        <dbReference type="PROSITE" id="PS50109"/>
    </source>
</evidence>
<dbReference type="InterPro" id="IPR036097">
    <property type="entry name" value="HisK_dim/P_sf"/>
</dbReference>
<dbReference type="InterPro" id="IPR050351">
    <property type="entry name" value="BphY/WalK/GraS-like"/>
</dbReference>
<dbReference type="PANTHER" id="PTHR45453">
    <property type="entry name" value="PHOSPHATE REGULON SENSOR PROTEIN PHOR"/>
    <property type="match status" value="1"/>
</dbReference>